<dbReference type="InterPro" id="IPR045851">
    <property type="entry name" value="AMP-bd_C_sf"/>
</dbReference>
<gene>
    <name evidence="5" type="primary">VvCHDh000940_3</name>
    <name evidence="5" type="ORF">CK203_113984</name>
</gene>
<evidence type="ECO:0000256" key="2">
    <source>
        <dbReference type="ARBA" id="ARBA00022741"/>
    </source>
</evidence>
<keyword evidence="2" id="KW-0547">Nucleotide-binding</keyword>
<dbReference type="InterPro" id="IPR052091">
    <property type="entry name" value="Beta-ala_Activ/Resist"/>
</dbReference>
<dbReference type="InterPro" id="IPR025110">
    <property type="entry name" value="AMP-bd_C"/>
</dbReference>
<dbReference type="InterPro" id="IPR042099">
    <property type="entry name" value="ANL_N_sf"/>
</dbReference>
<dbReference type="EMBL" id="QGNW01001827">
    <property type="protein sequence ID" value="RVW29728.1"/>
    <property type="molecule type" value="Genomic_DNA"/>
</dbReference>
<accession>A0A438D2M2</accession>
<dbReference type="AlphaFoldDB" id="A0A438D2M2"/>
<dbReference type="Gene3D" id="3.40.50.12780">
    <property type="entry name" value="N-terminal domain of ligase-like"/>
    <property type="match status" value="1"/>
</dbReference>
<comment type="caution">
    <text evidence="5">The sequence shown here is derived from an EMBL/GenBank/DDBJ whole genome shotgun (WGS) entry which is preliminary data.</text>
</comment>
<evidence type="ECO:0000256" key="3">
    <source>
        <dbReference type="ARBA" id="ARBA00022840"/>
    </source>
</evidence>
<evidence type="ECO:0000313" key="6">
    <source>
        <dbReference type="Proteomes" id="UP000288805"/>
    </source>
</evidence>
<dbReference type="FunFam" id="3.30.300.30:FF:000012">
    <property type="entry name" value="D-alanine--D-alanyl carrier protein ligase"/>
    <property type="match status" value="1"/>
</dbReference>
<feature type="domain" description="AMP-binding enzyme C-terminal" evidence="4">
    <location>
        <begin position="131"/>
        <end position="209"/>
    </location>
</feature>
<evidence type="ECO:0000313" key="5">
    <source>
        <dbReference type="EMBL" id="RVW29728.1"/>
    </source>
</evidence>
<protein>
    <submittedName>
        <fullName evidence="5">Putative acyl-activating enzyme 19</fullName>
    </submittedName>
</protein>
<proteinExistence type="predicted"/>
<keyword evidence="1" id="KW-0963">Cytoplasm</keyword>
<dbReference type="GO" id="GO:0005524">
    <property type="term" value="F:ATP binding"/>
    <property type="evidence" value="ECO:0007669"/>
    <property type="project" value="UniProtKB-KW"/>
</dbReference>
<dbReference type="Gene3D" id="3.30.300.30">
    <property type="match status" value="1"/>
</dbReference>
<evidence type="ECO:0000259" key="4">
    <source>
        <dbReference type="Pfam" id="PF13193"/>
    </source>
</evidence>
<dbReference type="Pfam" id="PF13193">
    <property type="entry name" value="AMP-binding_C"/>
    <property type="match status" value="1"/>
</dbReference>
<dbReference type="PANTHER" id="PTHR44394:SF1">
    <property type="entry name" value="BETA-ALANINE-ACTIVATING ENZYME"/>
    <property type="match status" value="1"/>
</dbReference>
<dbReference type="Proteomes" id="UP000288805">
    <property type="component" value="Unassembled WGS sequence"/>
</dbReference>
<reference evidence="5 6" key="1">
    <citation type="journal article" date="2018" name="PLoS Genet.">
        <title>Population sequencing reveals clonal diversity and ancestral inbreeding in the grapevine cultivar Chardonnay.</title>
        <authorList>
            <person name="Roach M.J."/>
            <person name="Johnson D.L."/>
            <person name="Bohlmann J."/>
            <person name="van Vuuren H.J."/>
            <person name="Jones S.J."/>
            <person name="Pretorius I.S."/>
            <person name="Schmidt S.A."/>
            <person name="Borneman A.R."/>
        </authorList>
    </citation>
    <scope>NUCLEOTIDE SEQUENCE [LARGE SCALE GENOMIC DNA]</scope>
    <source>
        <strain evidence="6">cv. Chardonnay</strain>
        <tissue evidence="5">Leaf</tissue>
    </source>
</reference>
<keyword evidence="3" id="KW-0067">ATP-binding</keyword>
<dbReference type="PANTHER" id="PTHR44394">
    <property type="entry name" value="BETA-ALANINE-ACTIVATING ENZYME"/>
    <property type="match status" value="1"/>
</dbReference>
<dbReference type="SUPFAM" id="SSF56801">
    <property type="entry name" value="Acetyl-CoA synthetase-like"/>
    <property type="match status" value="1"/>
</dbReference>
<sequence length="407" mass="45445">MKVSGDCTYFDCRRLPRILESDSLSSVPIGIPISNCNVMLVGESDTSNEGEICVNGLCVNIGYFPDPNVMPLDYSNLSHGSLCNCSINDNESQLYFRTGDFARRLQSGDLVFLGRKDRTVKINGQRIALEEIENALRGHPDVVDAAVIFRKGQGELELLEAFIILKRTNESDEVLRSCIGCWMVEKLPLVMVPNNFFFTKSFPMSATGKVDYASLAGSISMAHIQDEIGGIKNLVIVLIYYLPSTIMSKIAQAASETQVTENMTAPSMGELQNLQAMYKIECTGPKPGDPKFDAWDDEDSMVMSWLWNSMLPEISDTCMFLTTTKEIWEVVGQTYSKVCDAAQIYEIKIKISATKQGSLSVTEYANLLKNLWQEMDHYQCIQMKCSEDTAMLEGCGKRIKFMISLLD</sequence>
<evidence type="ECO:0000256" key="1">
    <source>
        <dbReference type="ARBA" id="ARBA00022490"/>
    </source>
</evidence>
<name>A0A438D2M2_VITVI</name>
<organism evidence="5 6">
    <name type="scientific">Vitis vinifera</name>
    <name type="common">Grape</name>
    <dbReference type="NCBI Taxonomy" id="29760"/>
    <lineage>
        <taxon>Eukaryota</taxon>
        <taxon>Viridiplantae</taxon>
        <taxon>Streptophyta</taxon>
        <taxon>Embryophyta</taxon>
        <taxon>Tracheophyta</taxon>
        <taxon>Spermatophyta</taxon>
        <taxon>Magnoliopsida</taxon>
        <taxon>eudicotyledons</taxon>
        <taxon>Gunneridae</taxon>
        <taxon>Pentapetalae</taxon>
        <taxon>rosids</taxon>
        <taxon>Vitales</taxon>
        <taxon>Vitaceae</taxon>
        <taxon>Viteae</taxon>
        <taxon>Vitis</taxon>
    </lineage>
</organism>